<dbReference type="Proteomes" id="UP000467841">
    <property type="component" value="Unassembled WGS sequence"/>
</dbReference>
<sequence>MEKEFHKYLKREGLSSRSVREEDRIFRGEDLISSLPEPLLCHILSFLTTEEAVWASVLSSRWRYLWKWVPRLELDSHDFTNDKTCVAFIDEFLHLQGKSYLREFKLTIDQDDELTNPENDASLYGPCLSRVDKRKIQHFQVETRKGRWSRSDETETPLTLSVCESLVCLKLHFVELKDSESLSLPCLKTMYLEDVIFPSDAAAEALISSSPVLTVLKISLSKNDAVVVLRVCSQSLKSFTLKRADPVYNIRHGHAVVIDTPRLEYLSLMDHQFRDFKIISMSDSVKVDIDVEFEIIRSYS</sequence>
<dbReference type="SUPFAM" id="SSF52047">
    <property type="entry name" value="RNI-like"/>
    <property type="match status" value="1"/>
</dbReference>
<dbReference type="CDD" id="cd22160">
    <property type="entry name" value="F-box_AtFBL13-like"/>
    <property type="match status" value="1"/>
</dbReference>
<gene>
    <name evidence="3" type="ORF">MERR_LOCUS49154</name>
</gene>
<dbReference type="InterPro" id="IPR001810">
    <property type="entry name" value="F-box_dom"/>
</dbReference>
<feature type="domain" description="F-box" evidence="1">
    <location>
        <begin position="32"/>
        <end position="71"/>
    </location>
</feature>
<dbReference type="Pfam" id="PF24758">
    <property type="entry name" value="LRR_At5g56370"/>
    <property type="match status" value="1"/>
</dbReference>
<dbReference type="SUPFAM" id="SSF81383">
    <property type="entry name" value="F-box domain"/>
    <property type="match status" value="1"/>
</dbReference>
<comment type="caution">
    <text evidence="3">The sequence shown here is derived from an EMBL/GenBank/DDBJ whole genome shotgun (WGS) entry which is preliminary data.</text>
</comment>
<protein>
    <submittedName>
        <fullName evidence="3">Uncharacterized protein</fullName>
    </submittedName>
</protein>
<dbReference type="OrthoDB" id="1094345at2759"/>
<keyword evidence="4" id="KW-1185">Reference proteome</keyword>
<evidence type="ECO:0000259" key="2">
    <source>
        <dbReference type="Pfam" id="PF24758"/>
    </source>
</evidence>
<dbReference type="InterPro" id="IPR053781">
    <property type="entry name" value="F-box_AtFBL13-like"/>
</dbReference>
<dbReference type="PANTHER" id="PTHR31900">
    <property type="entry name" value="F-BOX/RNI SUPERFAMILY PROTEIN-RELATED"/>
    <property type="match status" value="1"/>
</dbReference>
<evidence type="ECO:0000313" key="4">
    <source>
        <dbReference type="Proteomes" id="UP000467841"/>
    </source>
</evidence>
<accession>A0A6D2LAJ3</accession>
<dbReference type="AlphaFoldDB" id="A0A6D2LAJ3"/>
<dbReference type="Pfam" id="PF00646">
    <property type="entry name" value="F-box"/>
    <property type="match status" value="1"/>
</dbReference>
<reference evidence="3" key="1">
    <citation type="submission" date="2020-01" db="EMBL/GenBank/DDBJ databases">
        <authorList>
            <person name="Mishra B."/>
        </authorList>
    </citation>
    <scope>NUCLEOTIDE SEQUENCE [LARGE SCALE GENOMIC DNA]</scope>
</reference>
<proteinExistence type="predicted"/>
<dbReference type="EMBL" id="CACVBM020001906">
    <property type="protein sequence ID" value="CAA7061918.1"/>
    <property type="molecule type" value="Genomic_DNA"/>
</dbReference>
<feature type="domain" description="F-box/LRR-repeat protein 15/At3g58940/PEG3-like LRR" evidence="2">
    <location>
        <begin position="147"/>
        <end position="271"/>
    </location>
</feature>
<evidence type="ECO:0000313" key="3">
    <source>
        <dbReference type="EMBL" id="CAA7061918.1"/>
    </source>
</evidence>
<dbReference type="Gene3D" id="3.80.10.10">
    <property type="entry name" value="Ribonuclease Inhibitor"/>
    <property type="match status" value="1"/>
</dbReference>
<name>A0A6D2LAJ3_9BRAS</name>
<dbReference type="InterPro" id="IPR036047">
    <property type="entry name" value="F-box-like_dom_sf"/>
</dbReference>
<organism evidence="3 4">
    <name type="scientific">Microthlaspi erraticum</name>
    <dbReference type="NCBI Taxonomy" id="1685480"/>
    <lineage>
        <taxon>Eukaryota</taxon>
        <taxon>Viridiplantae</taxon>
        <taxon>Streptophyta</taxon>
        <taxon>Embryophyta</taxon>
        <taxon>Tracheophyta</taxon>
        <taxon>Spermatophyta</taxon>
        <taxon>Magnoliopsida</taxon>
        <taxon>eudicotyledons</taxon>
        <taxon>Gunneridae</taxon>
        <taxon>Pentapetalae</taxon>
        <taxon>rosids</taxon>
        <taxon>malvids</taxon>
        <taxon>Brassicales</taxon>
        <taxon>Brassicaceae</taxon>
        <taxon>Coluteocarpeae</taxon>
        <taxon>Microthlaspi</taxon>
    </lineage>
</organism>
<evidence type="ECO:0000259" key="1">
    <source>
        <dbReference type="Pfam" id="PF00646"/>
    </source>
</evidence>
<dbReference type="InterPro" id="IPR050232">
    <property type="entry name" value="FBL13/AtMIF1-like"/>
</dbReference>
<dbReference type="PANTHER" id="PTHR31900:SF25">
    <property type="entry name" value="FBD DOMAIN-CONTAINING PROTEIN"/>
    <property type="match status" value="1"/>
</dbReference>
<dbReference type="InterPro" id="IPR032675">
    <property type="entry name" value="LRR_dom_sf"/>
</dbReference>
<dbReference type="InterPro" id="IPR055411">
    <property type="entry name" value="LRR_FXL15/At3g58940/PEG3-like"/>
</dbReference>